<comment type="caution">
    <text evidence="1">The sequence shown here is derived from an EMBL/GenBank/DDBJ whole genome shotgun (WGS) entry which is preliminary data.</text>
</comment>
<accession>A0A0R1GFZ4</accession>
<evidence type="ECO:0000313" key="2">
    <source>
        <dbReference type="Proteomes" id="UP000051461"/>
    </source>
</evidence>
<gene>
    <name evidence="1" type="ORF">FC07_GL001403</name>
</gene>
<organism evidence="1 2">
    <name type="scientific">Loigolactobacillus bifermentans DSM 20003</name>
    <dbReference type="NCBI Taxonomy" id="1423726"/>
    <lineage>
        <taxon>Bacteria</taxon>
        <taxon>Bacillati</taxon>
        <taxon>Bacillota</taxon>
        <taxon>Bacilli</taxon>
        <taxon>Lactobacillales</taxon>
        <taxon>Lactobacillaceae</taxon>
        <taxon>Loigolactobacillus</taxon>
    </lineage>
</organism>
<reference evidence="1 2" key="1">
    <citation type="journal article" date="2015" name="Genome Announc.">
        <title>Expanding the biotechnology potential of lactobacilli through comparative genomics of 213 strains and associated genera.</title>
        <authorList>
            <person name="Sun Z."/>
            <person name="Harris H.M."/>
            <person name="McCann A."/>
            <person name="Guo C."/>
            <person name="Argimon S."/>
            <person name="Zhang W."/>
            <person name="Yang X."/>
            <person name="Jeffery I.B."/>
            <person name="Cooney J.C."/>
            <person name="Kagawa T.F."/>
            <person name="Liu W."/>
            <person name="Song Y."/>
            <person name="Salvetti E."/>
            <person name="Wrobel A."/>
            <person name="Rasinkangas P."/>
            <person name="Parkhill J."/>
            <person name="Rea M.C."/>
            <person name="O'Sullivan O."/>
            <person name="Ritari J."/>
            <person name="Douillard F.P."/>
            <person name="Paul Ross R."/>
            <person name="Yang R."/>
            <person name="Briner A.E."/>
            <person name="Felis G.E."/>
            <person name="de Vos W.M."/>
            <person name="Barrangou R."/>
            <person name="Klaenhammer T.R."/>
            <person name="Caufield P.W."/>
            <person name="Cui Y."/>
            <person name="Zhang H."/>
            <person name="O'Toole P.W."/>
        </authorList>
    </citation>
    <scope>NUCLEOTIDE SEQUENCE [LARGE SCALE GENOMIC DNA]</scope>
    <source>
        <strain evidence="1 2">DSM 20003</strain>
    </source>
</reference>
<protein>
    <recommendedName>
        <fullName evidence="3">Pentapeptide repeat-containing protein</fullName>
    </recommendedName>
</protein>
<evidence type="ECO:0000313" key="1">
    <source>
        <dbReference type="EMBL" id="KRK33149.1"/>
    </source>
</evidence>
<proteinExistence type="predicted"/>
<name>A0A0R1GFZ4_9LACO</name>
<dbReference type="PATRIC" id="fig|1423726.3.peg.1454"/>
<dbReference type="EMBL" id="AZDA01000121">
    <property type="protein sequence ID" value="KRK33149.1"/>
    <property type="molecule type" value="Genomic_DNA"/>
</dbReference>
<dbReference type="AlphaFoldDB" id="A0A0R1GFZ4"/>
<dbReference type="InterPro" id="IPR001646">
    <property type="entry name" value="5peptide_repeat"/>
</dbReference>
<evidence type="ECO:0008006" key="3">
    <source>
        <dbReference type="Google" id="ProtNLM"/>
    </source>
</evidence>
<dbReference type="SUPFAM" id="SSF141571">
    <property type="entry name" value="Pentapeptide repeat-like"/>
    <property type="match status" value="1"/>
</dbReference>
<dbReference type="Gene3D" id="2.160.20.80">
    <property type="entry name" value="E3 ubiquitin-protein ligase SopA"/>
    <property type="match status" value="1"/>
</dbReference>
<keyword evidence="2" id="KW-1185">Reference proteome</keyword>
<dbReference type="Pfam" id="PF13599">
    <property type="entry name" value="Pentapeptide_4"/>
    <property type="match status" value="1"/>
</dbReference>
<dbReference type="STRING" id="1423726.FC07_GL001403"/>
<dbReference type="Proteomes" id="UP000051461">
    <property type="component" value="Unassembled WGS sequence"/>
</dbReference>
<sequence>MANTDFKMAKFGSCQFTDCRLLGADFTQTTLIATTFKNCPAQMINFSEAYFQKCQFQTCDFTDALFLNVTTRLRTKVQFDDCQLQRVDLLDTKLKGWDVSRSTLGEWHLSAQDIGGLVIAPWQAANLISLFGVQVKA</sequence>